<accession>A0A9N7MP49</accession>
<protein>
    <submittedName>
        <fullName evidence="2">Uncharacterized protein</fullName>
    </submittedName>
</protein>
<name>A0A9N7MP49_STRHE</name>
<keyword evidence="1" id="KW-0472">Membrane</keyword>
<evidence type="ECO:0000256" key="1">
    <source>
        <dbReference type="SAM" id="Phobius"/>
    </source>
</evidence>
<sequence length="260" mass="27795">SLRATWRGCLGTMKVACCVVATACVGARRLRLTLRRNSTGLDGYDGYSDGTPRVLTALLRGGLLAAAQIAGKRRERAVIVAYGGGSRRGRRTTVLVVGGGGLLWWLWSSSLAMMEGLWRGWKLKTMGSKGGSRLDGGLRLLIGIRSLRATWRGCLGTMKVACCVVATACVGARRLRLTLRRNSTGLDGYDGYSDGTPRVPTALLRGKLLVAAQIAGKRRERAVIVAYGGGSRRGRRTTVLVVGGGGLLRWLWSSSPAMME</sequence>
<feature type="non-terminal residue" evidence="2">
    <location>
        <position position="260"/>
    </location>
</feature>
<evidence type="ECO:0000313" key="3">
    <source>
        <dbReference type="Proteomes" id="UP001153555"/>
    </source>
</evidence>
<feature type="transmembrane region" description="Helical" evidence="1">
    <location>
        <begin position="149"/>
        <end position="172"/>
    </location>
</feature>
<reference evidence="2" key="1">
    <citation type="submission" date="2019-12" db="EMBL/GenBank/DDBJ databases">
        <authorList>
            <person name="Scholes J."/>
        </authorList>
    </citation>
    <scope>NUCLEOTIDE SEQUENCE</scope>
</reference>
<gene>
    <name evidence="2" type="ORF">SHERM_11931</name>
</gene>
<organism evidence="2 3">
    <name type="scientific">Striga hermonthica</name>
    <name type="common">Purple witchweed</name>
    <name type="synonym">Buchnera hermonthica</name>
    <dbReference type="NCBI Taxonomy" id="68872"/>
    <lineage>
        <taxon>Eukaryota</taxon>
        <taxon>Viridiplantae</taxon>
        <taxon>Streptophyta</taxon>
        <taxon>Embryophyta</taxon>
        <taxon>Tracheophyta</taxon>
        <taxon>Spermatophyta</taxon>
        <taxon>Magnoliopsida</taxon>
        <taxon>eudicotyledons</taxon>
        <taxon>Gunneridae</taxon>
        <taxon>Pentapetalae</taxon>
        <taxon>asterids</taxon>
        <taxon>lamiids</taxon>
        <taxon>Lamiales</taxon>
        <taxon>Orobanchaceae</taxon>
        <taxon>Buchnereae</taxon>
        <taxon>Striga</taxon>
    </lineage>
</organism>
<keyword evidence="3" id="KW-1185">Reference proteome</keyword>
<feature type="non-terminal residue" evidence="2">
    <location>
        <position position="1"/>
    </location>
</feature>
<comment type="caution">
    <text evidence="2">The sequence shown here is derived from an EMBL/GenBank/DDBJ whole genome shotgun (WGS) entry which is preliminary data.</text>
</comment>
<keyword evidence="1" id="KW-1133">Transmembrane helix</keyword>
<keyword evidence="1" id="KW-0812">Transmembrane</keyword>
<evidence type="ECO:0000313" key="2">
    <source>
        <dbReference type="EMBL" id="CAA0810043.1"/>
    </source>
</evidence>
<dbReference type="Proteomes" id="UP001153555">
    <property type="component" value="Unassembled WGS sequence"/>
</dbReference>
<proteinExistence type="predicted"/>
<dbReference type="EMBL" id="CACSLK010004371">
    <property type="protein sequence ID" value="CAA0810043.1"/>
    <property type="molecule type" value="Genomic_DNA"/>
</dbReference>
<dbReference type="AlphaFoldDB" id="A0A9N7MP49"/>
<feature type="transmembrane region" description="Helical" evidence="1">
    <location>
        <begin position="92"/>
        <end position="114"/>
    </location>
</feature>